<dbReference type="EMBL" id="CP078093">
    <property type="protein sequence ID" value="QXM05252.1"/>
    <property type="molecule type" value="Genomic_DNA"/>
</dbReference>
<organism evidence="2 3">
    <name type="scientific">Crassaminicella indica</name>
    <dbReference type="NCBI Taxonomy" id="2855394"/>
    <lineage>
        <taxon>Bacteria</taxon>
        <taxon>Bacillati</taxon>
        <taxon>Bacillota</taxon>
        <taxon>Clostridia</taxon>
        <taxon>Eubacteriales</taxon>
        <taxon>Clostridiaceae</taxon>
        <taxon>Crassaminicella</taxon>
    </lineage>
</organism>
<dbReference type="Proteomes" id="UP000886818">
    <property type="component" value="Chromosome"/>
</dbReference>
<protein>
    <submittedName>
        <fullName evidence="2">DUF4430 domain-containing protein</fullName>
    </submittedName>
</protein>
<accession>A0ABX8R9Y8</accession>
<keyword evidence="3" id="KW-1185">Reference proteome</keyword>
<evidence type="ECO:0000256" key="1">
    <source>
        <dbReference type="SAM" id="SignalP"/>
    </source>
</evidence>
<proteinExistence type="predicted"/>
<feature type="signal peptide" evidence="1">
    <location>
        <begin position="1"/>
        <end position="24"/>
    </location>
</feature>
<keyword evidence="1" id="KW-0732">Signal</keyword>
<gene>
    <name evidence="2" type="ORF">KVH43_07555</name>
</gene>
<evidence type="ECO:0000313" key="2">
    <source>
        <dbReference type="EMBL" id="QXM05252.1"/>
    </source>
</evidence>
<evidence type="ECO:0000313" key="3">
    <source>
        <dbReference type="Proteomes" id="UP000886818"/>
    </source>
</evidence>
<sequence>MKKVFSLTLVLMLVLGVFCVGAYAADSEINQLTLDDGSDFTVVKNIGQTETMTVKGLTSSWQKIDIVNKAGITWTTSNPSVAIFTEGVTVSGKDTVTVITVGKGRAQIKAHFDGKEIYSNIVVEGNDTISLVENVKVQAAGDTITFDKTTPVPLYSLKSVFGAGFNDADVLKKKPTAMHALLYALELKYDPDTKATWDWDWVRANVEVTSEGSFVTKIGSDRGDWTKGWQYKINNNSKYEKQASSIYELKAGDIVKWELAPWQN</sequence>
<feature type="chain" id="PRO_5045581016" evidence="1">
    <location>
        <begin position="25"/>
        <end position="264"/>
    </location>
</feature>
<dbReference type="RefSeq" id="WP_218281952.1">
    <property type="nucleotide sequence ID" value="NZ_CP078093.1"/>
</dbReference>
<reference evidence="2" key="1">
    <citation type="submission" date="2021-07" db="EMBL/GenBank/DDBJ databases">
        <title>Complete genome sequence of Crassaminicella sp. 143-21, isolated from a deep-sea hydrothermal vent.</title>
        <authorList>
            <person name="Li X."/>
        </authorList>
    </citation>
    <scope>NUCLEOTIDE SEQUENCE</scope>
    <source>
        <strain evidence="2">143-21</strain>
    </source>
</reference>
<name>A0ABX8R9Y8_9CLOT</name>